<evidence type="ECO:0000313" key="1">
    <source>
        <dbReference type="EMBL" id="OAQ69447.1"/>
    </source>
</evidence>
<gene>
    <name evidence="1" type="ORF">VFPBJ_10822</name>
</gene>
<dbReference type="Proteomes" id="UP000078240">
    <property type="component" value="Unassembled WGS sequence"/>
</dbReference>
<protein>
    <submittedName>
        <fullName evidence="1">Uncharacterized protein</fullName>
    </submittedName>
</protein>
<comment type="caution">
    <text evidence="1">The sequence shown here is derived from an EMBL/GenBank/DDBJ whole genome shotgun (WGS) entry which is preliminary data.</text>
</comment>
<dbReference type="AlphaFoldDB" id="A0A179FVP9"/>
<accession>A0A179FVP9</accession>
<name>A0A179FVP9_PURLI</name>
<dbReference type="EMBL" id="LSBH01000011">
    <property type="protein sequence ID" value="OAQ69447.1"/>
    <property type="molecule type" value="Genomic_DNA"/>
</dbReference>
<evidence type="ECO:0000313" key="2">
    <source>
        <dbReference type="Proteomes" id="UP000078240"/>
    </source>
</evidence>
<organism evidence="1 2">
    <name type="scientific">Purpureocillium lilacinum</name>
    <name type="common">Paecilomyces lilacinus</name>
    <dbReference type="NCBI Taxonomy" id="33203"/>
    <lineage>
        <taxon>Eukaryota</taxon>
        <taxon>Fungi</taxon>
        <taxon>Dikarya</taxon>
        <taxon>Ascomycota</taxon>
        <taxon>Pezizomycotina</taxon>
        <taxon>Sordariomycetes</taxon>
        <taxon>Hypocreomycetidae</taxon>
        <taxon>Hypocreales</taxon>
        <taxon>Ophiocordycipitaceae</taxon>
        <taxon>Purpureocillium</taxon>
    </lineage>
</organism>
<proteinExistence type="predicted"/>
<sequence>MFLLRAHAVRMARRTAYRVSWTVPPPPIMQRSLRGPDSCRRRSCVAGNSSRGASLAAVFHQRYSSTFLCGRRCGRSLRRFLQPLIEAQSAGRVSAS</sequence>
<reference evidence="1 2" key="1">
    <citation type="submission" date="2016-01" db="EMBL/GenBank/DDBJ databases">
        <title>Biosynthesis of antibiotic leucinostatins and their inhibition on Phytophthora in bio-control Purpureocillium lilacinum.</title>
        <authorList>
            <person name="Wang G."/>
            <person name="Liu Z."/>
            <person name="Lin R."/>
            <person name="Li E."/>
            <person name="Mao Z."/>
            <person name="Ling J."/>
            <person name="Yin W."/>
            <person name="Xie B."/>
        </authorList>
    </citation>
    <scope>NUCLEOTIDE SEQUENCE [LARGE SCALE GENOMIC DNA]</scope>
    <source>
        <strain evidence="1">PLBJ-1</strain>
    </source>
</reference>